<reference evidence="4 5" key="1">
    <citation type="submission" date="2020-04" db="EMBL/GenBank/DDBJ databases">
        <authorList>
            <person name="Laetsch R D."/>
            <person name="Stevens L."/>
            <person name="Kumar S."/>
            <person name="Blaxter L. M."/>
        </authorList>
    </citation>
    <scope>NUCLEOTIDE SEQUENCE [LARGE SCALE GENOMIC DNA]</scope>
</reference>
<keyword evidence="2" id="KW-0677">Repeat</keyword>
<dbReference type="SUPFAM" id="SSF52058">
    <property type="entry name" value="L domain-like"/>
    <property type="match status" value="1"/>
</dbReference>
<proteinExistence type="predicted"/>
<dbReference type="InterPro" id="IPR032675">
    <property type="entry name" value="LRR_dom_sf"/>
</dbReference>
<evidence type="ECO:0000313" key="5">
    <source>
        <dbReference type="Proteomes" id="UP000494206"/>
    </source>
</evidence>
<keyword evidence="5" id="KW-1185">Reference proteome</keyword>
<protein>
    <recommendedName>
        <fullName evidence="6">CCR4-NOT transcription complex subunit 6</fullName>
    </recommendedName>
</protein>
<dbReference type="Proteomes" id="UP000494206">
    <property type="component" value="Unassembled WGS sequence"/>
</dbReference>
<feature type="region of interest" description="Disordered" evidence="3">
    <location>
        <begin position="1"/>
        <end position="51"/>
    </location>
</feature>
<keyword evidence="1" id="KW-0433">Leucine-rich repeat</keyword>
<dbReference type="AlphaFoldDB" id="A0A8S1F6V8"/>
<dbReference type="InterPro" id="IPR001611">
    <property type="entry name" value="Leu-rich_rpt"/>
</dbReference>
<dbReference type="OrthoDB" id="428734at2759"/>
<dbReference type="SMART" id="SM00369">
    <property type="entry name" value="LRR_TYP"/>
    <property type="match status" value="3"/>
</dbReference>
<dbReference type="PANTHER" id="PTHR48051:SF1">
    <property type="entry name" value="RAS SUPPRESSOR PROTEIN 1"/>
    <property type="match status" value="1"/>
</dbReference>
<accession>A0A8S1F6V8</accession>
<evidence type="ECO:0000256" key="2">
    <source>
        <dbReference type="ARBA" id="ARBA00022737"/>
    </source>
</evidence>
<evidence type="ECO:0008006" key="6">
    <source>
        <dbReference type="Google" id="ProtNLM"/>
    </source>
</evidence>
<feature type="compositionally biased region" description="Basic and acidic residues" evidence="3">
    <location>
        <begin position="1"/>
        <end position="13"/>
    </location>
</feature>
<organism evidence="4 5">
    <name type="scientific">Caenorhabditis bovis</name>
    <dbReference type="NCBI Taxonomy" id="2654633"/>
    <lineage>
        <taxon>Eukaryota</taxon>
        <taxon>Metazoa</taxon>
        <taxon>Ecdysozoa</taxon>
        <taxon>Nematoda</taxon>
        <taxon>Chromadorea</taxon>
        <taxon>Rhabditida</taxon>
        <taxon>Rhabditina</taxon>
        <taxon>Rhabditomorpha</taxon>
        <taxon>Rhabditoidea</taxon>
        <taxon>Rhabditidae</taxon>
        <taxon>Peloderinae</taxon>
        <taxon>Caenorhabditis</taxon>
    </lineage>
</organism>
<dbReference type="GO" id="GO:0005737">
    <property type="term" value="C:cytoplasm"/>
    <property type="evidence" value="ECO:0007669"/>
    <property type="project" value="TreeGrafter"/>
</dbReference>
<comment type="caution">
    <text evidence="4">The sequence shown here is derived from an EMBL/GenBank/DDBJ whole genome shotgun (WGS) entry which is preliminary data.</text>
</comment>
<dbReference type="InterPro" id="IPR003591">
    <property type="entry name" value="Leu-rich_rpt_typical-subtyp"/>
</dbReference>
<evidence type="ECO:0000256" key="1">
    <source>
        <dbReference type="ARBA" id="ARBA00022614"/>
    </source>
</evidence>
<sequence>MVRIPKSDAHHSNDMSSNGEYKDKQGSGAGLPLTKSENSDGKKTLSNGMSRVHRVYTDEELAQGRNTRWTELEIHGRVRNLSPALWQNSHLSALFLNGNQLTRVPPEIAQLTNLTMLDLSHNKLRSLPTELGDMITLCHLYLNHNQLRVLPYELGKLFRIQTLGLQGNPLSPEISKIYHESNGSLKILQFLLDHLTS</sequence>
<dbReference type="FunFam" id="3.80.10.10:FF:000343">
    <property type="entry name" value="CCR4-NOT transcription complex subunit"/>
    <property type="match status" value="1"/>
</dbReference>
<dbReference type="Pfam" id="PF13855">
    <property type="entry name" value="LRR_8"/>
    <property type="match status" value="1"/>
</dbReference>
<evidence type="ECO:0000256" key="3">
    <source>
        <dbReference type="SAM" id="MobiDB-lite"/>
    </source>
</evidence>
<dbReference type="EMBL" id="CADEPM010000008">
    <property type="protein sequence ID" value="CAB3409478.1"/>
    <property type="molecule type" value="Genomic_DNA"/>
</dbReference>
<dbReference type="PANTHER" id="PTHR48051">
    <property type="match status" value="1"/>
</dbReference>
<gene>
    <name evidence="4" type="ORF">CBOVIS_LOCUS11126</name>
</gene>
<dbReference type="InterPro" id="IPR050216">
    <property type="entry name" value="LRR_domain-containing"/>
</dbReference>
<dbReference type="PROSITE" id="PS51450">
    <property type="entry name" value="LRR"/>
    <property type="match status" value="1"/>
</dbReference>
<evidence type="ECO:0000313" key="4">
    <source>
        <dbReference type="EMBL" id="CAB3409478.1"/>
    </source>
</evidence>
<name>A0A8S1F6V8_9PELO</name>
<dbReference type="Gene3D" id="3.80.10.10">
    <property type="entry name" value="Ribonuclease Inhibitor"/>
    <property type="match status" value="1"/>
</dbReference>